<dbReference type="InterPro" id="IPR016161">
    <property type="entry name" value="Ald_DH/histidinol_DH"/>
</dbReference>
<dbReference type="EMBL" id="JBBXJM010000001">
    <property type="protein sequence ID" value="KAL1412570.1"/>
    <property type="molecule type" value="Genomic_DNA"/>
</dbReference>
<evidence type="ECO:0000256" key="1">
    <source>
        <dbReference type="ARBA" id="ARBA00009986"/>
    </source>
</evidence>
<accession>A0ABR3QCX2</accession>
<comment type="caution">
    <text evidence="6">The sequence shown here is derived from an EMBL/GenBank/DDBJ whole genome shotgun (WGS) entry which is preliminary data.</text>
</comment>
<gene>
    <name evidence="6" type="primary">MSC7</name>
    <name evidence="6" type="ORF">Q8F55_000317</name>
</gene>
<keyword evidence="7" id="KW-1185">Reference proteome</keyword>
<feature type="active site" evidence="3">
    <location>
        <position position="390"/>
    </location>
</feature>
<dbReference type="Proteomes" id="UP001565368">
    <property type="component" value="Unassembled WGS sequence"/>
</dbReference>
<protein>
    <submittedName>
        <fullName evidence="6">Meiotic Sister-Chromatid recombination aldehyde dehydrogenase</fullName>
    </submittedName>
</protein>
<dbReference type="GeneID" id="95981360"/>
<evidence type="ECO:0000256" key="4">
    <source>
        <dbReference type="RuleBase" id="RU003345"/>
    </source>
</evidence>
<name>A0ABR3QCX2_9TREE</name>
<evidence type="ECO:0000256" key="3">
    <source>
        <dbReference type="PROSITE-ProRule" id="PRU10007"/>
    </source>
</evidence>
<dbReference type="InterPro" id="IPR029510">
    <property type="entry name" value="Ald_DH_CS_GLU"/>
</dbReference>
<sequence length="672" mass="73055">MIARVPSRFVAPDSLISSFDHSPNSPSPMVCPYTTTMRALAQLQAWRDALLALTLGEVWTAVYNPPDKPWKQALLVIALVSKLPALYAWWAARRVSKRVVDFEWPAPEVSRTPGRADAQQSDPDWTGKVIAHPDLFAHERDLTLLPRGAVNPGEYVTCYDPSTGSHIATLKLDSGAAVAAKVAAADAAQRAWATTTFAQRQSLLRSLKAWILRDMDAIVDVACRDTGKTRVDAVFGEILTTFAKIDWLLKHGEKALQPETRSGSLLLAHKISKVHYVPLGTVAALVSWNYSFHNALSPILAALFSGNTIVVKCSEQVAWSSEWFIGGVKQCLQASGFSPDVVQLVVCLPDVAETLTRNPTIRHITFIGSEPVGRKVALAAAENLLPTCIELGGKDPAFILPSANFQFFASTWMRGAFQSAGQNCIGIELFLVPRARQEEFISLLLPRVQALRVGTDVGSLISHAPIKRLERIIQAAQAQGARLLAGGSAYHHPERPQGAYFEPTLIADVTLDMEIATEELFSPVMTVVPYDDIDTALEQLRNSRFGLGGSVYGKAKGECMRVADALQCGMVSLNDFGVFYLNQDMPFGGVKASGHGRFAGPEGVRGLCAPKAVIEDRWFRVIQTTIPRPVDFPLPAGDKPWTFLKGLVRFAYGAGSARLGGLFDVIRTAATA</sequence>
<reference evidence="6 7" key="1">
    <citation type="submission" date="2023-08" db="EMBL/GenBank/DDBJ databases">
        <title>Annotated Genome Sequence of Vanrija albida AlHP1.</title>
        <authorList>
            <person name="Herzog R."/>
        </authorList>
    </citation>
    <scope>NUCLEOTIDE SEQUENCE [LARGE SCALE GENOMIC DNA]</scope>
    <source>
        <strain evidence="6 7">AlHP1</strain>
    </source>
</reference>
<dbReference type="InterPro" id="IPR016160">
    <property type="entry name" value="Ald_DH_CS_CYS"/>
</dbReference>
<dbReference type="PANTHER" id="PTHR11699">
    <property type="entry name" value="ALDEHYDE DEHYDROGENASE-RELATED"/>
    <property type="match status" value="1"/>
</dbReference>
<dbReference type="RefSeq" id="XP_069212514.1">
    <property type="nucleotide sequence ID" value="XM_069348970.1"/>
</dbReference>
<evidence type="ECO:0000313" key="6">
    <source>
        <dbReference type="EMBL" id="KAL1412570.1"/>
    </source>
</evidence>
<evidence type="ECO:0000313" key="7">
    <source>
        <dbReference type="Proteomes" id="UP001565368"/>
    </source>
</evidence>
<feature type="domain" description="Aldehyde dehydrogenase" evidence="5">
    <location>
        <begin position="154"/>
        <end position="613"/>
    </location>
</feature>
<dbReference type="Gene3D" id="3.40.605.10">
    <property type="entry name" value="Aldehyde Dehydrogenase, Chain A, domain 1"/>
    <property type="match status" value="1"/>
</dbReference>
<evidence type="ECO:0000256" key="2">
    <source>
        <dbReference type="ARBA" id="ARBA00023002"/>
    </source>
</evidence>
<dbReference type="InterPro" id="IPR015590">
    <property type="entry name" value="Aldehyde_DH_dom"/>
</dbReference>
<dbReference type="Pfam" id="PF00171">
    <property type="entry name" value="Aldedh"/>
    <property type="match status" value="1"/>
</dbReference>
<evidence type="ECO:0000259" key="5">
    <source>
        <dbReference type="Pfam" id="PF00171"/>
    </source>
</evidence>
<comment type="similarity">
    <text evidence="1 4">Belongs to the aldehyde dehydrogenase family.</text>
</comment>
<keyword evidence="2 4" id="KW-0560">Oxidoreductase</keyword>
<dbReference type="InterPro" id="IPR016162">
    <property type="entry name" value="Ald_DH_N"/>
</dbReference>
<organism evidence="6 7">
    <name type="scientific">Vanrija albida</name>
    <dbReference type="NCBI Taxonomy" id="181172"/>
    <lineage>
        <taxon>Eukaryota</taxon>
        <taxon>Fungi</taxon>
        <taxon>Dikarya</taxon>
        <taxon>Basidiomycota</taxon>
        <taxon>Agaricomycotina</taxon>
        <taxon>Tremellomycetes</taxon>
        <taxon>Trichosporonales</taxon>
        <taxon>Trichosporonaceae</taxon>
        <taxon>Vanrija</taxon>
    </lineage>
</organism>
<dbReference type="PROSITE" id="PS00687">
    <property type="entry name" value="ALDEHYDE_DEHYDR_GLU"/>
    <property type="match status" value="1"/>
</dbReference>
<dbReference type="PROSITE" id="PS00070">
    <property type="entry name" value="ALDEHYDE_DEHYDR_CYS"/>
    <property type="match status" value="1"/>
</dbReference>
<dbReference type="SUPFAM" id="SSF53720">
    <property type="entry name" value="ALDH-like"/>
    <property type="match status" value="1"/>
</dbReference>
<dbReference type="InterPro" id="IPR016163">
    <property type="entry name" value="Ald_DH_C"/>
</dbReference>
<proteinExistence type="inferred from homology"/>
<dbReference type="Gene3D" id="3.40.309.10">
    <property type="entry name" value="Aldehyde Dehydrogenase, Chain A, domain 2"/>
    <property type="match status" value="1"/>
</dbReference>